<reference evidence="1 2" key="1">
    <citation type="submission" date="2016-04" db="EMBL/GenBank/DDBJ databases">
        <title>Genome analyses suggest a sexual origin of heterokaryosis in a supposedly ancient asexual fungus.</title>
        <authorList>
            <person name="Ropars J."/>
            <person name="Sedzielewska K."/>
            <person name="Noel J."/>
            <person name="Charron P."/>
            <person name="Farinelli L."/>
            <person name="Marton T."/>
            <person name="Kruger M."/>
            <person name="Pelin A."/>
            <person name="Brachmann A."/>
            <person name="Corradi N."/>
        </authorList>
    </citation>
    <scope>NUCLEOTIDE SEQUENCE [LARGE SCALE GENOMIC DNA]</scope>
    <source>
        <strain evidence="1 2">A5</strain>
    </source>
</reference>
<organism evidence="1 2">
    <name type="scientific">Rhizophagus irregularis</name>
    <dbReference type="NCBI Taxonomy" id="588596"/>
    <lineage>
        <taxon>Eukaryota</taxon>
        <taxon>Fungi</taxon>
        <taxon>Fungi incertae sedis</taxon>
        <taxon>Mucoromycota</taxon>
        <taxon>Glomeromycotina</taxon>
        <taxon>Glomeromycetes</taxon>
        <taxon>Glomerales</taxon>
        <taxon>Glomeraceae</taxon>
        <taxon>Rhizophagus</taxon>
    </lineage>
</organism>
<sequence length="121" mass="14278">ERQIEKHATETGFEILKRQLERNKHGEIISRTFECKNSREYHARKKADIEDNRERESKHNHPLIENIRDMASKFHRLSPEMLEKVEFLVNISCSADPIIHGLQKHFSDARIYLKNINTAAT</sequence>
<dbReference type="Proteomes" id="UP000232722">
    <property type="component" value="Unassembled WGS sequence"/>
</dbReference>
<dbReference type="EMBL" id="LLXJ01012606">
    <property type="protein sequence ID" value="PKB92044.1"/>
    <property type="molecule type" value="Genomic_DNA"/>
</dbReference>
<name>A0A2N0NBT2_9GLOM</name>
<evidence type="ECO:0000313" key="2">
    <source>
        <dbReference type="Proteomes" id="UP000232722"/>
    </source>
</evidence>
<comment type="caution">
    <text evidence="1">The sequence shown here is derived from an EMBL/GenBank/DDBJ whole genome shotgun (WGS) entry which is preliminary data.</text>
</comment>
<accession>A0A2N0NBT2</accession>
<reference evidence="1 2" key="2">
    <citation type="submission" date="2017-09" db="EMBL/GenBank/DDBJ databases">
        <title>Extensive intraspecific genome diversity in a model arbuscular mycorrhizal fungus.</title>
        <authorList>
            <person name="Chen E.C."/>
            <person name="Morin E."/>
            <person name="Beaudet D."/>
            <person name="Noel J."/>
            <person name="Ndikumana S."/>
            <person name="Charron P."/>
            <person name="St-Onge C."/>
            <person name="Giorgi J."/>
            <person name="Grigoriev I.V."/>
            <person name="Roux C."/>
            <person name="Martin F.M."/>
            <person name="Corradi N."/>
        </authorList>
    </citation>
    <scope>NUCLEOTIDE SEQUENCE [LARGE SCALE GENOMIC DNA]</scope>
    <source>
        <strain evidence="1 2">A5</strain>
    </source>
</reference>
<proteinExistence type="predicted"/>
<dbReference type="AlphaFoldDB" id="A0A2N0NBT2"/>
<gene>
    <name evidence="1" type="ORF">RhiirA5_446320</name>
</gene>
<protein>
    <submittedName>
        <fullName evidence="1">Uncharacterized protein</fullName>
    </submittedName>
</protein>
<evidence type="ECO:0000313" key="1">
    <source>
        <dbReference type="EMBL" id="PKB92044.1"/>
    </source>
</evidence>
<feature type="non-terminal residue" evidence="1">
    <location>
        <position position="1"/>
    </location>
</feature>